<keyword evidence="10" id="KW-1185">Reference proteome</keyword>
<keyword evidence="7" id="KW-0732">Signal</keyword>
<reference evidence="9 10" key="1">
    <citation type="submission" date="2019-02" db="EMBL/GenBank/DDBJ databases">
        <title>Genomic Encyclopedia of Type Strains, Phase IV (KMG-IV): sequencing the most valuable type-strain genomes for metagenomic binning, comparative biology and taxonomic classification.</title>
        <authorList>
            <person name="Goeker M."/>
        </authorList>
    </citation>
    <scope>NUCLEOTIDE SEQUENCE [LARGE SCALE GENOMIC DNA]</scope>
    <source>
        <strain evidence="9 10">DSM 19570</strain>
    </source>
</reference>
<proteinExistence type="predicted"/>
<keyword evidence="2 6" id="KW-0349">Heme</keyword>
<evidence type="ECO:0000313" key="10">
    <source>
        <dbReference type="Proteomes" id="UP000293671"/>
    </source>
</evidence>
<dbReference type="PANTHER" id="PTHR33751:SF9">
    <property type="entry name" value="CYTOCHROME C4"/>
    <property type="match status" value="1"/>
</dbReference>
<dbReference type="InterPro" id="IPR036909">
    <property type="entry name" value="Cyt_c-like_dom_sf"/>
</dbReference>
<keyword evidence="5 6" id="KW-0408">Iron</keyword>
<evidence type="ECO:0000256" key="1">
    <source>
        <dbReference type="ARBA" id="ARBA00022448"/>
    </source>
</evidence>
<dbReference type="InterPro" id="IPR050597">
    <property type="entry name" value="Cytochrome_c_Oxidase_Subunit"/>
</dbReference>
<dbReference type="EMBL" id="SHKP01000006">
    <property type="protein sequence ID" value="RZT97688.1"/>
    <property type="molecule type" value="Genomic_DNA"/>
</dbReference>
<evidence type="ECO:0000256" key="5">
    <source>
        <dbReference type="ARBA" id="ARBA00023004"/>
    </source>
</evidence>
<keyword evidence="1" id="KW-0813">Transport</keyword>
<feature type="signal peptide" evidence="7">
    <location>
        <begin position="1"/>
        <end position="30"/>
    </location>
</feature>
<feature type="chain" id="PRO_5020265242" evidence="7">
    <location>
        <begin position="31"/>
        <end position="115"/>
    </location>
</feature>
<organism evidence="9 10">
    <name type="scientific">Rivibacter subsaxonicus</name>
    <dbReference type="NCBI Taxonomy" id="457575"/>
    <lineage>
        <taxon>Bacteria</taxon>
        <taxon>Pseudomonadati</taxon>
        <taxon>Pseudomonadota</taxon>
        <taxon>Betaproteobacteria</taxon>
        <taxon>Burkholderiales</taxon>
        <taxon>Rivibacter</taxon>
    </lineage>
</organism>
<dbReference type="PANTHER" id="PTHR33751">
    <property type="entry name" value="CBB3-TYPE CYTOCHROME C OXIDASE SUBUNIT FIXP"/>
    <property type="match status" value="1"/>
</dbReference>
<evidence type="ECO:0000256" key="2">
    <source>
        <dbReference type="ARBA" id="ARBA00022617"/>
    </source>
</evidence>
<dbReference type="GO" id="GO:0009055">
    <property type="term" value="F:electron transfer activity"/>
    <property type="evidence" value="ECO:0007669"/>
    <property type="project" value="InterPro"/>
</dbReference>
<protein>
    <submittedName>
        <fullName evidence="9">Cytochrome c553</fullName>
    </submittedName>
</protein>
<keyword evidence="4" id="KW-0249">Electron transport</keyword>
<dbReference type="RefSeq" id="WP_242616915.1">
    <property type="nucleotide sequence ID" value="NZ_SHKP01000006.1"/>
</dbReference>
<accession>A0A4Q7VNH7</accession>
<dbReference type="Proteomes" id="UP000293671">
    <property type="component" value="Unassembled WGS sequence"/>
</dbReference>
<evidence type="ECO:0000256" key="7">
    <source>
        <dbReference type="SAM" id="SignalP"/>
    </source>
</evidence>
<dbReference type="Pfam" id="PF13442">
    <property type="entry name" value="Cytochrome_CBB3"/>
    <property type="match status" value="1"/>
</dbReference>
<dbReference type="PROSITE" id="PS51007">
    <property type="entry name" value="CYTC"/>
    <property type="match status" value="1"/>
</dbReference>
<evidence type="ECO:0000256" key="3">
    <source>
        <dbReference type="ARBA" id="ARBA00022723"/>
    </source>
</evidence>
<evidence type="ECO:0000256" key="4">
    <source>
        <dbReference type="ARBA" id="ARBA00022982"/>
    </source>
</evidence>
<keyword evidence="3 6" id="KW-0479">Metal-binding</keyword>
<evidence type="ECO:0000259" key="8">
    <source>
        <dbReference type="PROSITE" id="PS51007"/>
    </source>
</evidence>
<name>A0A4Q7VNH7_9BURK</name>
<comment type="caution">
    <text evidence="9">The sequence shown here is derived from an EMBL/GenBank/DDBJ whole genome shotgun (WGS) entry which is preliminary data.</text>
</comment>
<dbReference type="SUPFAM" id="SSF46626">
    <property type="entry name" value="Cytochrome c"/>
    <property type="match status" value="1"/>
</dbReference>
<dbReference type="GO" id="GO:0046872">
    <property type="term" value="F:metal ion binding"/>
    <property type="evidence" value="ECO:0007669"/>
    <property type="project" value="UniProtKB-KW"/>
</dbReference>
<dbReference type="Gene3D" id="1.10.760.10">
    <property type="entry name" value="Cytochrome c-like domain"/>
    <property type="match status" value="1"/>
</dbReference>
<feature type="domain" description="Cytochrome c" evidence="8">
    <location>
        <begin position="30"/>
        <end position="114"/>
    </location>
</feature>
<dbReference type="AlphaFoldDB" id="A0A4Q7VNH7"/>
<evidence type="ECO:0000256" key="6">
    <source>
        <dbReference type="PROSITE-ProRule" id="PRU00433"/>
    </source>
</evidence>
<sequence length="115" mass="12215">MIHPLALPRVAIARLAPLLLLLTSALPLHAQTTPTQALYARSLAATCANCHGTDGRAVAGQAMVSLAGMPEAYFIEQMKAFRDGKRPATVMHQLAKGYSDEQIAALAAYFAAQPK</sequence>
<evidence type="ECO:0000313" key="9">
    <source>
        <dbReference type="EMBL" id="RZT97688.1"/>
    </source>
</evidence>
<dbReference type="InterPro" id="IPR009056">
    <property type="entry name" value="Cyt_c-like_dom"/>
</dbReference>
<dbReference type="GO" id="GO:0020037">
    <property type="term" value="F:heme binding"/>
    <property type="evidence" value="ECO:0007669"/>
    <property type="project" value="InterPro"/>
</dbReference>
<gene>
    <name evidence="9" type="ORF">EV670_2081</name>
</gene>